<dbReference type="Gene3D" id="3.80.10.10">
    <property type="entry name" value="Ribonuclease Inhibitor"/>
    <property type="match status" value="2"/>
</dbReference>
<keyword evidence="3" id="KW-0143">Chaperone</keyword>
<dbReference type="SMART" id="SM01052">
    <property type="entry name" value="CAP_GLY"/>
    <property type="match status" value="1"/>
</dbReference>
<keyword evidence="2" id="KW-0677">Repeat</keyword>
<evidence type="ECO:0000256" key="2">
    <source>
        <dbReference type="ARBA" id="ARBA00022737"/>
    </source>
</evidence>
<dbReference type="InterPro" id="IPR029071">
    <property type="entry name" value="Ubiquitin-like_domsf"/>
</dbReference>
<protein>
    <submittedName>
        <fullName evidence="5">LAFE_0G11342g1_1</fullName>
    </submittedName>
</protein>
<evidence type="ECO:0000256" key="3">
    <source>
        <dbReference type="ARBA" id="ARBA00023186"/>
    </source>
</evidence>
<sequence length="489" mass="55586">MRCEVGERLKIGEDFCTIRFVGYIKEWSDEVVYGVEWDNPARGKHNGTVKGKQYFKSHKSGAASFIKESKVSKECCTRKSFYEVCYDICANSDIQLDDMYFGEKRVETYGFEPLTTRFIQNSNLNSLSLCNLEIYTAGSVKGWNGLGKLNRQLLQLDISSNLFSDFQDILNIISTMPKLQALDLSFNKFHGVTWKDGQSFKSISELRMSFCDISIDDIKNAFMLFPNLKKIALSGNEMESFDITLPPSLLEIDLGENLLCDIPETLARSNVETVYLSKNRIKHITEAKFDSVKTLDLSQNLLADWSCVKQISAYYPSLSDLRINDNPFTRNESGDSSFLLILAQLNEIDILNGTILPKGTREEAEKYLISQVNNGTFDYDTNSSNWLALLDKYDMRKNNSVQTEFASSIEILQLSIVFQQQTIGEVSVLSSYSIRFLKSIISRRLKTSIFKIRLAHFLSPGVIQEFGREFSPISDFSVRSGDKIMVEKV</sequence>
<keyword evidence="6" id="KW-1185">Reference proteome</keyword>
<evidence type="ECO:0000313" key="5">
    <source>
        <dbReference type="EMBL" id="SCW03478.1"/>
    </source>
</evidence>
<dbReference type="Pfam" id="PF01302">
    <property type="entry name" value="CAP_GLY"/>
    <property type="match status" value="1"/>
</dbReference>
<dbReference type="InterPro" id="IPR032675">
    <property type="entry name" value="LRR_dom_sf"/>
</dbReference>
<dbReference type="PANTHER" id="PTHR15454">
    <property type="entry name" value="NISCHARIN RELATED"/>
    <property type="match status" value="1"/>
</dbReference>
<keyword evidence="1" id="KW-0433">Leucine-rich repeat</keyword>
<dbReference type="OrthoDB" id="5273213at2759"/>
<organism evidence="5 6">
    <name type="scientific">Lachancea fermentati</name>
    <name type="common">Zygosaccharomyces fermentati</name>
    <dbReference type="NCBI Taxonomy" id="4955"/>
    <lineage>
        <taxon>Eukaryota</taxon>
        <taxon>Fungi</taxon>
        <taxon>Dikarya</taxon>
        <taxon>Ascomycota</taxon>
        <taxon>Saccharomycotina</taxon>
        <taxon>Saccharomycetes</taxon>
        <taxon>Saccharomycetales</taxon>
        <taxon>Saccharomycetaceae</taxon>
        <taxon>Lachancea</taxon>
    </lineage>
</organism>
<reference evidence="5 6" key="1">
    <citation type="submission" date="2016-03" db="EMBL/GenBank/DDBJ databases">
        <authorList>
            <person name="Devillers H."/>
        </authorList>
    </citation>
    <scope>NUCLEOTIDE SEQUENCE [LARGE SCALE GENOMIC DNA]</scope>
    <source>
        <strain evidence="5">CBS 6772</strain>
    </source>
</reference>
<dbReference type="SUPFAM" id="SSF52058">
    <property type="entry name" value="L domain-like"/>
    <property type="match status" value="1"/>
</dbReference>
<dbReference type="SUPFAM" id="SSF54236">
    <property type="entry name" value="Ubiquitin-like"/>
    <property type="match status" value="1"/>
</dbReference>
<proteinExistence type="predicted"/>
<evidence type="ECO:0000259" key="4">
    <source>
        <dbReference type="PROSITE" id="PS50245"/>
    </source>
</evidence>
<dbReference type="PROSITE" id="PS50245">
    <property type="entry name" value="CAP_GLY_2"/>
    <property type="match status" value="1"/>
</dbReference>
<dbReference type="AlphaFoldDB" id="A0A1G4MHU9"/>
<dbReference type="InterPro" id="IPR000938">
    <property type="entry name" value="CAP-Gly_domain"/>
</dbReference>
<dbReference type="Proteomes" id="UP000190831">
    <property type="component" value="Chromosome G"/>
</dbReference>
<name>A0A1G4MHU9_LACFM</name>
<dbReference type="Gene3D" id="2.30.30.190">
    <property type="entry name" value="CAP Gly-rich-like domain"/>
    <property type="match status" value="1"/>
</dbReference>
<accession>A0A1G4MHU9</accession>
<dbReference type="SUPFAM" id="SSF74924">
    <property type="entry name" value="Cap-Gly domain"/>
    <property type="match status" value="1"/>
</dbReference>
<evidence type="ECO:0000256" key="1">
    <source>
        <dbReference type="ARBA" id="ARBA00022614"/>
    </source>
</evidence>
<dbReference type="OMA" id="SEESHMF"/>
<gene>
    <name evidence="5" type="ORF">LAFE_0G11342G</name>
</gene>
<feature type="domain" description="CAP-Gly" evidence="4">
    <location>
        <begin position="34"/>
        <end position="67"/>
    </location>
</feature>
<dbReference type="EMBL" id="LT598486">
    <property type="protein sequence ID" value="SCW03478.1"/>
    <property type="molecule type" value="Genomic_DNA"/>
</dbReference>
<evidence type="ECO:0000313" key="6">
    <source>
        <dbReference type="Proteomes" id="UP000190831"/>
    </source>
</evidence>
<dbReference type="STRING" id="4955.A0A1G4MHU9"/>
<dbReference type="PROSITE" id="PS00845">
    <property type="entry name" value="CAP_GLY_1"/>
    <property type="match status" value="1"/>
</dbReference>
<dbReference type="GO" id="GO:0005737">
    <property type="term" value="C:cytoplasm"/>
    <property type="evidence" value="ECO:0007669"/>
    <property type="project" value="TreeGrafter"/>
</dbReference>
<dbReference type="InterPro" id="IPR036859">
    <property type="entry name" value="CAP-Gly_dom_sf"/>
</dbReference>